<gene>
    <name evidence="4" type="ORF">PGT21_004933</name>
    <name evidence="5" type="ORF">PGTUg99_036658</name>
</gene>
<feature type="domain" description="DUF3295" evidence="3">
    <location>
        <begin position="814"/>
        <end position="843"/>
    </location>
</feature>
<feature type="compositionally biased region" description="Low complexity" evidence="1">
    <location>
        <begin position="703"/>
        <end position="716"/>
    </location>
</feature>
<evidence type="ECO:0000313" key="7">
    <source>
        <dbReference type="Proteomes" id="UP000325313"/>
    </source>
</evidence>
<evidence type="ECO:0000313" key="6">
    <source>
        <dbReference type="Proteomes" id="UP000324748"/>
    </source>
</evidence>
<feature type="compositionally biased region" description="Low complexity" evidence="1">
    <location>
        <begin position="274"/>
        <end position="286"/>
    </location>
</feature>
<feature type="compositionally biased region" description="Low complexity" evidence="1">
    <location>
        <begin position="880"/>
        <end position="925"/>
    </location>
</feature>
<evidence type="ECO:0000313" key="5">
    <source>
        <dbReference type="EMBL" id="KAA1090155.1"/>
    </source>
</evidence>
<reference evidence="6 7" key="1">
    <citation type="submission" date="2019-05" db="EMBL/GenBank/DDBJ databases">
        <title>Emergence of the Ug99 lineage of the wheat stem rust pathogen through somatic hybridization.</title>
        <authorList>
            <person name="Li F."/>
            <person name="Upadhyaya N.M."/>
            <person name="Sperschneider J."/>
            <person name="Matny O."/>
            <person name="Nguyen-Phuc H."/>
            <person name="Mago R."/>
            <person name="Raley C."/>
            <person name="Miller M.E."/>
            <person name="Silverstein K.A.T."/>
            <person name="Henningsen E."/>
            <person name="Hirsch C.D."/>
            <person name="Visser B."/>
            <person name="Pretorius Z.A."/>
            <person name="Steffenson B.J."/>
            <person name="Schwessinger B."/>
            <person name="Dodds P.N."/>
            <person name="Figueroa M."/>
        </authorList>
    </citation>
    <scope>NUCLEOTIDE SEQUENCE [LARGE SCALE GENOMIC DNA]</scope>
    <source>
        <strain evidence="4">21-0</strain>
        <strain evidence="5 7">Ug99</strain>
    </source>
</reference>
<dbReference type="Pfam" id="PF08550">
    <property type="entry name" value="GATA_AreA"/>
    <property type="match status" value="1"/>
</dbReference>
<feature type="region of interest" description="Disordered" evidence="1">
    <location>
        <begin position="67"/>
        <end position="128"/>
    </location>
</feature>
<dbReference type="PANTHER" id="PTHR28014">
    <property type="entry name" value="NEGATIVE REGULATOR OF RAS-CAMP PATHWAY"/>
    <property type="match status" value="1"/>
</dbReference>
<keyword evidence="6" id="KW-1185">Reference proteome</keyword>
<dbReference type="EMBL" id="VDEP01000404">
    <property type="protein sequence ID" value="KAA1090155.1"/>
    <property type="molecule type" value="Genomic_DNA"/>
</dbReference>
<protein>
    <submittedName>
        <fullName evidence="4">Uncharacterized protein</fullName>
    </submittedName>
</protein>
<dbReference type="EMBL" id="VSWC01000171">
    <property type="protein sequence ID" value="KAA1070244.1"/>
    <property type="molecule type" value="Genomic_DNA"/>
</dbReference>
<dbReference type="Proteomes" id="UP000324748">
    <property type="component" value="Unassembled WGS sequence"/>
</dbReference>
<feature type="compositionally biased region" description="Basic and acidic residues" evidence="1">
    <location>
        <begin position="762"/>
        <end position="789"/>
    </location>
</feature>
<feature type="compositionally biased region" description="Basic residues" evidence="1">
    <location>
        <begin position="560"/>
        <end position="570"/>
    </location>
</feature>
<dbReference type="InterPro" id="IPR053043">
    <property type="entry name" value="Ras-cAMP_regulatory"/>
</dbReference>
<dbReference type="Pfam" id="PF11702">
    <property type="entry name" value="DUF3295"/>
    <property type="match status" value="1"/>
</dbReference>
<evidence type="ECO:0000313" key="4">
    <source>
        <dbReference type="EMBL" id="KAA1070244.1"/>
    </source>
</evidence>
<feature type="compositionally biased region" description="Low complexity" evidence="1">
    <location>
        <begin position="301"/>
        <end position="315"/>
    </location>
</feature>
<feature type="compositionally biased region" description="Acidic residues" evidence="1">
    <location>
        <begin position="744"/>
        <end position="757"/>
    </location>
</feature>
<feature type="domain" description="Nitrogen regulatory protein areA GATA-like" evidence="2">
    <location>
        <begin position="17"/>
        <end position="44"/>
    </location>
</feature>
<feature type="compositionally biased region" description="Low complexity" evidence="1">
    <location>
        <begin position="143"/>
        <end position="163"/>
    </location>
</feature>
<evidence type="ECO:0000259" key="2">
    <source>
        <dbReference type="Pfam" id="PF08550"/>
    </source>
</evidence>
<dbReference type="GO" id="GO:0000122">
    <property type="term" value="P:negative regulation of transcription by RNA polymerase II"/>
    <property type="evidence" value="ECO:0007669"/>
    <property type="project" value="TreeGrafter"/>
</dbReference>
<evidence type="ECO:0000259" key="3">
    <source>
        <dbReference type="Pfam" id="PF11702"/>
    </source>
</evidence>
<feature type="compositionally biased region" description="Polar residues" evidence="1">
    <location>
        <begin position="479"/>
        <end position="489"/>
    </location>
</feature>
<dbReference type="InterPro" id="IPR021711">
    <property type="entry name" value="DUF3295"/>
</dbReference>
<feature type="compositionally biased region" description="Acidic residues" evidence="1">
    <location>
        <begin position="512"/>
        <end position="537"/>
    </location>
</feature>
<organism evidence="4 6">
    <name type="scientific">Puccinia graminis f. sp. tritici</name>
    <dbReference type="NCBI Taxonomy" id="56615"/>
    <lineage>
        <taxon>Eukaryota</taxon>
        <taxon>Fungi</taxon>
        <taxon>Dikarya</taxon>
        <taxon>Basidiomycota</taxon>
        <taxon>Pucciniomycotina</taxon>
        <taxon>Pucciniomycetes</taxon>
        <taxon>Pucciniales</taxon>
        <taxon>Pucciniaceae</taxon>
        <taxon>Puccinia</taxon>
    </lineage>
</organism>
<feature type="compositionally biased region" description="Low complexity" evidence="1">
    <location>
        <begin position="180"/>
        <end position="194"/>
    </location>
</feature>
<dbReference type="GO" id="GO:0031930">
    <property type="term" value="P:mitochondria-nucleus signaling pathway"/>
    <property type="evidence" value="ECO:0007669"/>
    <property type="project" value="TreeGrafter"/>
</dbReference>
<feature type="region of interest" description="Disordered" evidence="1">
    <location>
        <begin position="370"/>
        <end position="402"/>
    </location>
</feature>
<sequence length="962" mass="104688">MMNLTINLKDELPIGTLWLAFSRSKPIIQDGHRLENLSWRLWQRELKQNNRTLNLLINSIISLDPLQPITTSDQQSPSIDITPRPNSPPSQLHPPPKIINIAPTPPILASPAITPPTSSIITQPSLPTSAHQLPTLHQQLLLSPQQQEQQQQQPPSDSPSSSSYFTLQQPSRPSIDQHYSSGSNTSSSLATSPSIQAPPDNHLLQDNNKHIKQTVDRPKHTAHNLHPLPRRATSSTATFKHKRRPPVPTRLHSHQSTTRSVSPRLVQPYYCRRSSLPSSSPEQVQEPPKPLDPSHPTQLITSPSSVTHPHSSQNHPPQPSLAHDPDSQITLSAGYNSSGSLPSLVSPIIPETPNNSQVSAPFHVAEDGRIPDSLASSHTTGRSSAFMPSAPPPTPSQNGAPLPTTMSAGLKNKSKLIHHRGPLLPSTLPPINTSNAAPKKKAKFFIKEYEADDDNKTFSPTSFPAQPAVAQIAQGFTGTAVQPNQNTPPVITGEVGSAEKQAEKKVVQVKVEEEEEEEEGTDSDEWGSEYSDDETKEDDSRAQEQELEKKRKQEEYHRQLFAKKHFVQRNRSHDGSEDQPAPIRRAGLSMLFHPELNHLQHHPTSSSGAARQAGEPLGGPLRNQSAVELRRAGSSSSRKPGEGEGQGRASIGVIARPCSLIKSKSSVAVPVLAGQDPPVMVQRSPSSLSGNSSLRHRPPTRRNSAAPTAGPSTTANPQPPTRSLPHPAHQRHPSRLGGKPENIEYSEDSESNSEEGEGGSGGRDEERGKRAEQTRADQERRLGRLERRTGTNTEPIALGNGALLLANRPEPVAPPLSPRTTRRNMLANEMTESVRRNLLWERQIQGLALGVVPSRVEVNRSESLALGFRHHQHASNLPNSSTTTSTADPSTSSSNNPIANPNQNPNNNNNNNTGTTTATTTSTAAAAAATTSTQFKKTHLASLTNNNKEYRNFSKGFHRTGW</sequence>
<feature type="region of interest" description="Disordered" evidence="1">
    <location>
        <begin position="143"/>
        <end position="335"/>
    </location>
</feature>
<feature type="compositionally biased region" description="Polar residues" evidence="1">
    <location>
        <begin position="164"/>
        <end position="179"/>
    </location>
</feature>
<feature type="compositionally biased region" description="Polar residues" evidence="1">
    <location>
        <begin position="374"/>
        <end position="383"/>
    </location>
</feature>
<feature type="compositionally biased region" description="Basic and acidic residues" evidence="1">
    <location>
        <begin position="207"/>
        <end position="219"/>
    </location>
</feature>
<proteinExistence type="predicted"/>
<name>A0A5B0M3C5_PUCGR</name>
<feature type="region of interest" description="Disordered" evidence="1">
    <location>
        <begin position="673"/>
        <end position="796"/>
    </location>
</feature>
<dbReference type="GO" id="GO:0006808">
    <property type="term" value="P:regulation of nitrogen utilization"/>
    <property type="evidence" value="ECO:0007669"/>
    <property type="project" value="TreeGrafter"/>
</dbReference>
<feature type="compositionally biased region" description="Polar residues" evidence="1">
    <location>
        <begin position="68"/>
        <end position="79"/>
    </location>
</feature>
<dbReference type="GO" id="GO:0005737">
    <property type="term" value="C:cytoplasm"/>
    <property type="evidence" value="ECO:0007669"/>
    <property type="project" value="TreeGrafter"/>
</dbReference>
<feature type="region of interest" description="Disordered" evidence="1">
    <location>
        <begin position="479"/>
        <end position="653"/>
    </location>
</feature>
<feature type="region of interest" description="Disordered" evidence="1">
    <location>
        <begin position="872"/>
        <end position="925"/>
    </location>
</feature>
<dbReference type="PANTHER" id="PTHR28014:SF1">
    <property type="entry name" value="NEGATIVE REGULATOR OF RAS-CAMP PATHWAY"/>
    <property type="match status" value="1"/>
</dbReference>
<dbReference type="AlphaFoldDB" id="A0A5B0M3C5"/>
<accession>A0A5B0M3C5</accession>
<feature type="compositionally biased region" description="Low complexity" evidence="1">
    <location>
        <begin position="684"/>
        <end position="693"/>
    </location>
</feature>
<comment type="caution">
    <text evidence="4">The sequence shown here is derived from an EMBL/GenBank/DDBJ whole genome shotgun (WGS) entry which is preliminary data.</text>
</comment>
<dbReference type="OrthoDB" id="2507811at2759"/>
<dbReference type="InterPro" id="IPR013860">
    <property type="entry name" value="AreA_GATA"/>
</dbReference>
<dbReference type="Proteomes" id="UP000325313">
    <property type="component" value="Unassembled WGS sequence"/>
</dbReference>
<feature type="compositionally biased region" description="Basic and acidic residues" evidence="1">
    <location>
        <begin position="538"/>
        <end position="558"/>
    </location>
</feature>
<feature type="compositionally biased region" description="Pro residues" evidence="1">
    <location>
        <begin position="85"/>
        <end position="108"/>
    </location>
</feature>
<evidence type="ECO:0000256" key="1">
    <source>
        <dbReference type="SAM" id="MobiDB-lite"/>
    </source>
</evidence>
<feature type="compositionally biased region" description="Polar residues" evidence="1">
    <location>
        <begin position="115"/>
        <end position="128"/>
    </location>
</feature>